<comment type="subunit">
    <text evidence="12">The complex is composed of two ATP-binding proteins (NikD and NikE), two transmembrane proteins (NikB and NikC) and a solute-binding protein (NikA).</text>
</comment>
<dbReference type="EC" id="7.2.2.11" evidence="13"/>
<sequence length="622" mass="68443">MSVLDVRNLSVQYLTENGASEIIKDISFKVEKGEIAGLVGESGSGKSTAMLAVMGLLGDRAVIRADQITVSKEKPVPGKNVAMIFQDSLSCLNPSVKIGRQITETVRARRKCSRKEAEARAEELLDMAGIRNPALRMRQYPFELSGGMRQRVVLAIALACEPDLIIADEPTTALDALVQAQILLLFKRIVRETETSMLLVSHDMGVTAAMCSRVYVMHEGQIVESGAAEDVFYSPSEEYTKRLLNDARGDSLSGYGHESIENAAGGTGDIYGKAPVFRMEHVTKIFDESEGIRDLSLEIRKGEILALVGESGSGKTTAARILTGILKEDGGTLYYRGNELNRDSRMDAFAGRVQMVFQDPYASLNPCLTVREALEEALRAAGTRAVLSPETAEHAGHPESRSAHRNREKGRMEEKIDRMLRLTGLSPEDADRYPGDFSGGQRQRIGIARALIVEPEILVCDEALSSLDATTREQILELIFRIQRKIGFACLFISHDIHVVRRISDRIGVMYGGRIVEKGETKKICSDPWHPYTKQLIEAVPEPDPLRAAKIKAAPLKDSTGDGKGIEQSGCPFAGRCGYALECCGKEIPESYLFEGREVSCFLYSDRHSGRRSSDYKMTSQI</sequence>
<dbReference type="InterPro" id="IPR003593">
    <property type="entry name" value="AAA+_ATPase"/>
</dbReference>
<keyword evidence="8" id="KW-1278">Translocase</keyword>
<dbReference type="PROSITE" id="PS50893">
    <property type="entry name" value="ABC_TRANSPORTER_2"/>
    <property type="match status" value="2"/>
</dbReference>
<evidence type="ECO:0000256" key="12">
    <source>
        <dbReference type="ARBA" id="ARBA00038669"/>
    </source>
</evidence>
<evidence type="ECO:0000256" key="8">
    <source>
        <dbReference type="ARBA" id="ARBA00022967"/>
    </source>
</evidence>
<dbReference type="AlphaFoldDB" id="A0A9D2NN36"/>
<keyword evidence="11" id="KW-0472">Membrane</keyword>
<reference evidence="18" key="1">
    <citation type="journal article" date="2021" name="PeerJ">
        <title>Extensive microbial diversity within the chicken gut microbiome revealed by metagenomics and culture.</title>
        <authorList>
            <person name="Gilroy R."/>
            <person name="Ravi A."/>
            <person name="Getino M."/>
            <person name="Pursley I."/>
            <person name="Horton D.L."/>
            <person name="Alikhan N.F."/>
            <person name="Baker D."/>
            <person name="Gharbi K."/>
            <person name="Hall N."/>
            <person name="Watson M."/>
            <person name="Adriaenssens E.M."/>
            <person name="Foster-Nyarko E."/>
            <person name="Jarju S."/>
            <person name="Secka A."/>
            <person name="Antonio M."/>
            <person name="Oren A."/>
            <person name="Chaudhuri R.R."/>
            <person name="La Ragione R."/>
            <person name="Hildebrand F."/>
            <person name="Pallen M.J."/>
        </authorList>
    </citation>
    <scope>NUCLEOTIDE SEQUENCE</scope>
    <source>
        <strain evidence="18">ChiW19-954</strain>
    </source>
</reference>
<comment type="caution">
    <text evidence="18">The sequence shown here is derived from an EMBL/GenBank/DDBJ whole genome shotgun (WGS) entry which is preliminary data.</text>
</comment>
<keyword evidence="4" id="KW-1003">Cell membrane</keyword>
<evidence type="ECO:0000256" key="6">
    <source>
        <dbReference type="ARBA" id="ARBA00022741"/>
    </source>
</evidence>
<organism evidence="18 19">
    <name type="scientific">Candidatus Mediterraneibacter faecipullorum</name>
    <dbReference type="NCBI Taxonomy" id="2838670"/>
    <lineage>
        <taxon>Bacteria</taxon>
        <taxon>Bacillati</taxon>
        <taxon>Bacillota</taxon>
        <taxon>Clostridia</taxon>
        <taxon>Lachnospirales</taxon>
        <taxon>Lachnospiraceae</taxon>
        <taxon>Mediterraneibacter</taxon>
    </lineage>
</organism>
<dbReference type="InterPro" id="IPR003439">
    <property type="entry name" value="ABC_transporter-like_ATP-bd"/>
</dbReference>
<dbReference type="Pfam" id="PF00005">
    <property type="entry name" value="ABC_tran"/>
    <property type="match status" value="2"/>
</dbReference>
<dbReference type="SUPFAM" id="SSF52540">
    <property type="entry name" value="P-loop containing nucleoside triphosphate hydrolases"/>
    <property type="match status" value="2"/>
</dbReference>
<evidence type="ECO:0000256" key="16">
    <source>
        <dbReference type="SAM" id="MobiDB-lite"/>
    </source>
</evidence>
<evidence type="ECO:0000313" key="18">
    <source>
        <dbReference type="EMBL" id="HJC34759.1"/>
    </source>
</evidence>
<keyword evidence="9" id="KW-0406">Ion transport</keyword>
<keyword evidence="3" id="KW-0813">Transport</keyword>
<evidence type="ECO:0000256" key="3">
    <source>
        <dbReference type="ARBA" id="ARBA00022448"/>
    </source>
</evidence>
<proteinExistence type="inferred from homology"/>
<reference evidence="18" key="2">
    <citation type="submission" date="2021-04" db="EMBL/GenBank/DDBJ databases">
        <authorList>
            <person name="Gilroy R."/>
        </authorList>
    </citation>
    <scope>NUCLEOTIDE SEQUENCE</scope>
    <source>
        <strain evidence="18">ChiW19-954</strain>
    </source>
</reference>
<dbReference type="GO" id="GO:0005524">
    <property type="term" value="F:ATP binding"/>
    <property type="evidence" value="ECO:0007669"/>
    <property type="project" value="UniProtKB-KW"/>
</dbReference>
<accession>A0A9D2NN36</accession>
<dbReference type="NCBIfam" id="TIGR01727">
    <property type="entry name" value="oligo_HPY"/>
    <property type="match status" value="1"/>
</dbReference>
<dbReference type="Gene3D" id="3.40.50.300">
    <property type="entry name" value="P-loop containing nucleotide triphosphate hydrolases"/>
    <property type="match status" value="2"/>
</dbReference>
<evidence type="ECO:0000256" key="13">
    <source>
        <dbReference type="ARBA" id="ARBA00039098"/>
    </source>
</evidence>
<dbReference type="PANTHER" id="PTHR43297:SF13">
    <property type="entry name" value="NICKEL ABC TRANSPORTER, ATP-BINDING PROTEIN"/>
    <property type="match status" value="1"/>
</dbReference>
<dbReference type="InterPro" id="IPR017871">
    <property type="entry name" value="ABC_transporter-like_CS"/>
</dbReference>
<dbReference type="GO" id="GO:0015413">
    <property type="term" value="F:ABC-type nickel transporter activity"/>
    <property type="evidence" value="ECO:0007669"/>
    <property type="project" value="UniProtKB-EC"/>
</dbReference>
<dbReference type="InterPro" id="IPR050388">
    <property type="entry name" value="ABC_Ni/Peptide_Import"/>
</dbReference>
<dbReference type="EMBL" id="DWWO01000111">
    <property type="protein sequence ID" value="HJC34759.1"/>
    <property type="molecule type" value="Genomic_DNA"/>
</dbReference>
<dbReference type="SMART" id="SM00382">
    <property type="entry name" value="AAA"/>
    <property type="match status" value="2"/>
</dbReference>
<evidence type="ECO:0000256" key="5">
    <source>
        <dbReference type="ARBA" id="ARBA00022596"/>
    </source>
</evidence>
<evidence type="ECO:0000256" key="11">
    <source>
        <dbReference type="ARBA" id="ARBA00023136"/>
    </source>
</evidence>
<evidence type="ECO:0000256" key="10">
    <source>
        <dbReference type="ARBA" id="ARBA00023112"/>
    </source>
</evidence>
<evidence type="ECO:0000256" key="1">
    <source>
        <dbReference type="ARBA" id="ARBA00004202"/>
    </source>
</evidence>
<dbReference type="CDD" id="cd03257">
    <property type="entry name" value="ABC_NikE_OppD_transporters"/>
    <property type="match status" value="2"/>
</dbReference>
<keyword evidence="7 18" id="KW-0067">ATP-binding</keyword>
<keyword evidence="10" id="KW-0921">Nickel transport</keyword>
<dbReference type="PANTHER" id="PTHR43297">
    <property type="entry name" value="OLIGOPEPTIDE TRANSPORT ATP-BINDING PROTEIN APPD"/>
    <property type="match status" value="1"/>
</dbReference>
<evidence type="ECO:0000256" key="7">
    <source>
        <dbReference type="ARBA" id="ARBA00022840"/>
    </source>
</evidence>
<dbReference type="InterPro" id="IPR027417">
    <property type="entry name" value="P-loop_NTPase"/>
</dbReference>
<comment type="catalytic activity">
    <reaction evidence="15">
        <text>Ni(2+)(out) + ATP + H2O = Ni(2+)(in) + ADP + phosphate + H(+)</text>
        <dbReference type="Rhea" id="RHEA:15557"/>
        <dbReference type="ChEBI" id="CHEBI:15377"/>
        <dbReference type="ChEBI" id="CHEBI:15378"/>
        <dbReference type="ChEBI" id="CHEBI:30616"/>
        <dbReference type="ChEBI" id="CHEBI:43474"/>
        <dbReference type="ChEBI" id="CHEBI:49786"/>
        <dbReference type="ChEBI" id="CHEBI:456216"/>
        <dbReference type="EC" id="7.2.2.11"/>
    </reaction>
    <physiologicalReaction direction="left-to-right" evidence="15">
        <dbReference type="Rhea" id="RHEA:15558"/>
    </physiologicalReaction>
</comment>
<dbReference type="GO" id="GO:0005886">
    <property type="term" value="C:plasma membrane"/>
    <property type="evidence" value="ECO:0007669"/>
    <property type="project" value="UniProtKB-SubCell"/>
</dbReference>
<evidence type="ECO:0000256" key="15">
    <source>
        <dbReference type="ARBA" id="ARBA00048610"/>
    </source>
</evidence>
<dbReference type="InterPro" id="IPR013563">
    <property type="entry name" value="Oligopep_ABC_C"/>
</dbReference>
<dbReference type="GO" id="GO:0016887">
    <property type="term" value="F:ATP hydrolysis activity"/>
    <property type="evidence" value="ECO:0007669"/>
    <property type="project" value="InterPro"/>
</dbReference>
<keyword evidence="5" id="KW-0533">Nickel</keyword>
<evidence type="ECO:0000256" key="14">
    <source>
        <dbReference type="ARBA" id="ARBA00044143"/>
    </source>
</evidence>
<evidence type="ECO:0000259" key="17">
    <source>
        <dbReference type="PROSITE" id="PS50893"/>
    </source>
</evidence>
<keyword evidence="6" id="KW-0547">Nucleotide-binding</keyword>
<feature type="domain" description="ABC transporter" evidence="17">
    <location>
        <begin position="277"/>
        <end position="537"/>
    </location>
</feature>
<protein>
    <recommendedName>
        <fullName evidence="14">Nickel import system ATP-binding protein NikD</fullName>
        <ecNumber evidence="13">7.2.2.11</ecNumber>
    </recommendedName>
</protein>
<feature type="domain" description="ABC transporter" evidence="17">
    <location>
        <begin position="6"/>
        <end position="244"/>
    </location>
</feature>
<gene>
    <name evidence="18" type="ORF">H9758_09240</name>
</gene>
<comment type="subcellular location">
    <subcellularLocation>
        <location evidence="1">Cell membrane</location>
        <topology evidence="1">Peripheral membrane protein</topology>
    </subcellularLocation>
</comment>
<evidence type="ECO:0000256" key="4">
    <source>
        <dbReference type="ARBA" id="ARBA00022475"/>
    </source>
</evidence>
<evidence type="ECO:0000256" key="9">
    <source>
        <dbReference type="ARBA" id="ARBA00023065"/>
    </source>
</evidence>
<feature type="compositionally biased region" description="Basic and acidic residues" evidence="16">
    <location>
        <begin position="391"/>
        <end position="402"/>
    </location>
</feature>
<dbReference type="PROSITE" id="PS00211">
    <property type="entry name" value="ABC_TRANSPORTER_1"/>
    <property type="match status" value="2"/>
</dbReference>
<evidence type="ECO:0000313" key="19">
    <source>
        <dbReference type="Proteomes" id="UP000823890"/>
    </source>
</evidence>
<feature type="region of interest" description="Disordered" evidence="16">
    <location>
        <begin position="385"/>
        <end position="410"/>
    </location>
</feature>
<dbReference type="Pfam" id="PF08352">
    <property type="entry name" value="oligo_HPY"/>
    <property type="match status" value="1"/>
</dbReference>
<dbReference type="Proteomes" id="UP000823890">
    <property type="component" value="Unassembled WGS sequence"/>
</dbReference>
<dbReference type="GO" id="GO:0015833">
    <property type="term" value="P:peptide transport"/>
    <property type="evidence" value="ECO:0007669"/>
    <property type="project" value="InterPro"/>
</dbReference>
<comment type="similarity">
    <text evidence="2">Belongs to the ABC transporter superfamily.</text>
</comment>
<evidence type="ECO:0000256" key="2">
    <source>
        <dbReference type="ARBA" id="ARBA00005417"/>
    </source>
</evidence>
<name>A0A9D2NN36_9FIRM</name>